<reference evidence="3" key="1">
    <citation type="submission" date="2013-01" db="EMBL/GenBank/DDBJ databases">
        <title>Draft Genome Sequence of a Mulberry Tree, Morus notabilis C.K. Schneid.</title>
        <authorList>
            <person name="He N."/>
            <person name="Zhao S."/>
        </authorList>
    </citation>
    <scope>NUCLEOTIDE SEQUENCE</scope>
</reference>
<proteinExistence type="predicted"/>
<dbReference type="InterPro" id="IPR036891">
    <property type="entry name" value="Signal_recog_part_SRP54_M_sf"/>
</dbReference>
<feature type="compositionally biased region" description="Polar residues" evidence="1">
    <location>
        <begin position="63"/>
        <end position="72"/>
    </location>
</feature>
<gene>
    <name evidence="2" type="ORF">L484_025751</name>
</gene>
<dbReference type="EMBL" id="KE344562">
    <property type="protein sequence ID" value="EXB67271.1"/>
    <property type="molecule type" value="Genomic_DNA"/>
</dbReference>
<sequence>MRIARGSGRPVSEVKQMFDMYKLVSKQFSGKPKGFKFPMSDLMNVQKQISIGILRKVGRRIFTSHSSGNVQEPKQKTYTGERKGTHNVYHCPAQQHKKSKTSKNS</sequence>
<organism evidence="2 3">
    <name type="scientific">Morus notabilis</name>
    <dbReference type="NCBI Taxonomy" id="981085"/>
    <lineage>
        <taxon>Eukaryota</taxon>
        <taxon>Viridiplantae</taxon>
        <taxon>Streptophyta</taxon>
        <taxon>Embryophyta</taxon>
        <taxon>Tracheophyta</taxon>
        <taxon>Spermatophyta</taxon>
        <taxon>Magnoliopsida</taxon>
        <taxon>eudicotyledons</taxon>
        <taxon>Gunneridae</taxon>
        <taxon>Pentapetalae</taxon>
        <taxon>rosids</taxon>
        <taxon>fabids</taxon>
        <taxon>Rosales</taxon>
        <taxon>Moraceae</taxon>
        <taxon>Moreae</taxon>
        <taxon>Morus</taxon>
    </lineage>
</organism>
<feature type="compositionally biased region" description="Basic residues" evidence="1">
    <location>
        <begin position="95"/>
        <end position="105"/>
    </location>
</feature>
<feature type="region of interest" description="Disordered" evidence="1">
    <location>
        <begin position="63"/>
        <end position="105"/>
    </location>
</feature>
<evidence type="ECO:0000256" key="1">
    <source>
        <dbReference type="SAM" id="MobiDB-lite"/>
    </source>
</evidence>
<keyword evidence="3" id="KW-1185">Reference proteome</keyword>
<name>W9REE5_9ROSA</name>
<dbReference type="GO" id="GO:0048500">
    <property type="term" value="C:signal recognition particle"/>
    <property type="evidence" value="ECO:0007669"/>
    <property type="project" value="InterPro"/>
</dbReference>
<accession>W9REE5</accession>
<protein>
    <submittedName>
        <fullName evidence="2">Uncharacterized protein</fullName>
    </submittedName>
</protein>
<dbReference type="Proteomes" id="UP000030645">
    <property type="component" value="Unassembled WGS sequence"/>
</dbReference>
<dbReference type="GO" id="GO:0006614">
    <property type="term" value="P:SRP-dependent cotranslational protein targeting to membrane"/>
    <property type="evidence" value="ECO:0007669"/>
    <property type="project" value="InterPro"/>
</dbReference>
<evidence type="ECO:0000313" key="2">
    <source>
        <dbReference type="EMBL" id="EXB67271.1"/>
    </source>
</evidence>
<dbReference type="Gene3D" id="1.10.260.30">
    <property type="entry name" value="Signal recognition particle, SRP54 subunit, M-domain"/>
    <property type="match status" value="1"/>
</dbReference>
<feature type="compositionally biased region" description="Basic and acidic residues" evidence="1">
    <location>
        <begin position="73"/>
        <end position="84"/>
    </location>
</feature>
<evidence type="ECO:0000313" key="3">
    <source>
        <dbReference type="Proteomes" id="UP000030645"/>
    </source>
</evidence>
<dbReference type="GO" id="GO:0008312">
    <property type="term" value="F:7S RNA binding"/>
    <property type="evidence" value="ECO:0007669"/>
    <property type="project" value="InterPro"/>
</dbReference>
<dbReference type="AlphaFoldDB" id="W9REE5"/>